<organism evidence="18 19">
    <name type="scientific">Biomphalaria glabrata</name>
    <name type="common">Bloodfluke planorb</name>
    <name type="synonym">Freshwater snail</name>
    <dbReference type="NCBI Taxonomy" id="6526"/>
    <lineage>
        <taxon>Eukaryota</taxon>
        <taxon>Metazoa</taxon>
        <taxon>Spiralia</taxon>
        <taxon>Lophotrochozoa</taxon>
        <taxon>Mollusca</taxon>
        <taxon>Gastropoda</taxon>
        <taxon>Heterobranchia</taxon>
        <taxon>Euthyneura</taxon>
        <taxon>Panpulmonata</taxon>
        <taxon>Hygrophila</taxon>
        <taxon>Lymnaeoidea</taxon>
        <taxon>Planorbidae</taxon>
        <taxon>Biomphalaria</taxon>
    </lineage>
</organism>
<feature type="disulfide bond" evidence="12">
    <location>
        <begin position="1473"/>
        <end position="1482"/>
    </location>
</feature>
<protein>
    <submittedName>
        <fullName evidence="19">Low-density lipoprotein receptor-related protein 2-like isoform X1</fullName>
    </submittedName>
</protein>
<dbReference type="Pfam" id="PF14670">
    <property type="entry name" value="FXa_inhibition"/>
    <property type="match status" value="2"/>
</dbReference>
<dbReference type="PRINTS" id="PR00261">
    <property type="entry name" value="LDLRECEPTOR"/>
</dbReference>
<dbReference type="Gene3D" id="2.10.25.10">
    <property type="entry name" value="Laminin"/>
    <property type="match status" value="4"/>
</dbReference>
<evidence type="ECO:0000256" key="15">
    <source>
        <dbReference type="SAM" id="Phobius"/>
    </source>
</evidence>
<dbReference type="PROSITE" id="PS00022">
    <property type="entry name" value="EGF_1"/>
    <property type="match status" value="1"/>
</dbReference>
<comment type="subcellular location">
    <subcellularLocation>
        <location evidence="1">Membrane</location>
        <topology evidence="1">Single-pass type I membrane protein</topology>
    </subcellularLocation>
</comment>
<keyword evidence="8 15" id="KW-0472">Membrane</keyword>
<dbReference type="PANTHER" id="PTHR22722:SF14">
    <property type="entry name" value="MEGALIN, ISOFORM A"/>
    <property type="match status" value="1"/>
</dbReference>
<evidence type="ECO:0000256" key="9">
    <source>
        <dbReference type="ARBA" id="ARBA00023157"/>
    </source>
</evidence>
<dbReference type="GO" id="GO:0005509">
    <property type="term" value="F:calcium ion binding"/>
    <property type="evidence" value="ECO:0007669"/>
    <property type="project" value="InterPro"/>
</dbReference>
<dbReference type="CDD" id="cd00054">
    <property type="entry name" value="EGF_CA"/>
    <property type="match status" value="1"/>
</dbReference>
<feature type="chain" id="PRO_5040915735" evidence="16">
    <location>
        <begin position="21"/>
        <end position="1609"/>
    </location>
</feature>
<dbReference type="OrthoDB" id="6070271at2759"/>
<sequence length="1609" mass="179497">MTRWHVLLLCFHILFSCIASEEESCGLKPFYCSDVCISSELVCDEQEDCPQGEDERECPLEENNLNVSSEDELPREQTNLTVHKTCRPNQFLCDDKKQCIHNVHLCDGHLDCTDHSDEAHCNGSNKMCWQDPYAVKCDNLSKCISSNLTCDGHAHCLDATDEHNNCSILCKALNCEHHCGIRSEVVECFCRQGFETSANNKSTCVDIDECNLTNYYGCSQICDNVPGSFVCSCLTGYEKINNTKCSAKGAEPALIYAVNNMIQRFTLKKHSHDALVEHLHGVKSLATDAVSNTIFWLEEDQHSIPSPRIYYMDLSQRFRNKVPLVTFGLLQPRSLAYDYYGNNLYVTDVDKRAILACKPGLPSCITVFDQTTVTNPVDLALYTQEGLMYWIDLIESSIFIGSMDGNYSSTLKSNLVRPACLHIDVTTKRLYWFDGLHNFIRSVHLDGSNDRIVVGHQLQRPITLLTFEDDIYWVGSHSVRSFNKFTGHSARTVLKDIPLLKDMAVNHPSLQTDYGNPCKTSRCSHFCLLGLNATYICACPDEFEFNSHTNSCTSIEMAELLVARSREILSIPLVSTGALEVSTLKTESMRNVGHLAYLSKSDEILYTDVTREGNNTLNLLTNRRTQPRSEVLLVDAGVVDSLAVDESSSVIYWVNKNTHQIHLASLNGERRFTFKIQQVNQPHALAIDPLSGFMFLFDVSTPGKIIRCFLDDTSCITLVSDVNLTPDFLYYHKGNVYFRDRFGKISSAPTDNRGSHGKSDIVNGAPITLAVYEDMMFWTQHDLNYIECFNLEIEMECRIETDKSSMRDLVIAVKTTLANTSCSENNGGCHHICIPLPHNVRCLCSDGYILHSDLKTCVLYQDKESPSCEGLSFKCKNKRCVSQSLLCDGEDDCGDNSDETGDLCPDKESPSCEGLSFKCKNKRCVSQSLLCDGEDDCGDNSDETGYLCPAGICKEGEHKCSSNRCIPGSAVCDGIKNCHDGSDEASCTTVPNHCKQTELACSLRCISQDALCDGYKDCVNGEDERNCSQSHCPEQYQCLDGQCVNTTALCDNIQDCTGKDKANCSKKVSCTKFQCSQVCTDTLNGPTCSCHKGFQLVGKTICQDVDECSRENGGCSQKCLNKKGTHQCWCVAGYTLGMDQRGCKANGPRPYLIVGTHLGIRNVSLASKMSLLSLATHSAPKHIDMNGNTSEIYWTEYGMLKNTMTLLSSKGARWEVHGDINGIAVDWITNNVYITQVFNKEGRLQIYNNQYHKTLLAEQNWVPKEIVLHPNTSLMFWLSFNGVDKLERSWMDGLQHQELVRLASGSKPMALAIDHATERLYWLSASTGTIETCKLDGTQKFSVTYHLSSTIYAMDVFEGLAYLTDLNDSAVVKLNTYDTMHTEPKIRTMSGLGPIKVVHRLKQPIRSNPCQELNCLFLCVLIPYGGRCLCHEDYVGLTNSRCTGEIFNGEKPCSLNCLNGGECKWSILEYCSCPPGYNGRFCDMVIKKSETNGGSKPWLVGLLVAVIVVVIVLIAVVLIVIYKKKSRLLVRSIRFTDPKFTIGKSDDEEGLVHDISFNETSPLDEVSKNDSDNDPDWWKRLICLVPKGPHQTNNQHFDMSNAALGEHST</sequence>
<dbReference type="Gene3D" id="2.40.128.620">
    <property type="match status" value="1"/>
</dbReference>
<feature type="disulfide bond" evidence="12">
    <location>
        <begin position="1453"/>
        <end position="1463"/>
    </location>
</feature>
<dbReference type="GO" id="GO:0043235">
    <property type="term" value="C:receptor complex"/>
    <property type="evidence" value="ECO:0007669"/>
    <property type="project" value="TreeGrafter"/>
</dbReference>
<keyword evidence="6" id="KW-0677">Repeat</keyword>
<feature type="disulfide bond" evidence="13">
    <location>
        <begin position="953"/>
        <end position="965"/>
    </location>
</feature>
<feature type="disulfide bond" evidence="13">
    <location>
        <begin position="43"/>
        <end position="58"/>
    </location>
</feature>
<keyword evidence="10" id="KW-0675">Receptor</keyword>
<evidence type="ECO:0000256" key="12">
    <source>
        <dbReference type="PROSITE-ProRule" id="PRU00076"/>
    </source>
</evidence>
<dbReference type="CDD" id="cd00112">
    <property type="entry name" value="LDLa"/>
    <property type="match status" value="6"/>
</dbReference>
<dbReference type="PROSITE" id="PS01209">
    <property type="entry name" value="LDLRA_1"/>
    <property type="match status" value="6"/>
</dbReference>
<feature type="signal peptide" evidence="16">
    <location>
        <begin position="1"/>
        <end position="20"/>
    </location>
</feature>
<dbReference type="PROSITE" id="PS01186">
    <property type="entry name" value="EGF_2"/>
    <property type="match status" value="3"/>
</dbReference>
<evidence type="ECO:0000256" key="4">
    <source>
        <dbReference type="ARBA" id="ARBA00022692"/>
    </source>
</evidence>
<dbReference type="InterPro" id="IPR000033">
    <property type="entry name" value="LDLR_classB_rpt"/>
</dbReference>
<evidence type="ECO:0000256" key="11">
    <source>
        <dbReference type="ARBA" id="ARBA00023180"/>
    </source>
</evidence>
<dbReference type="InterPro" id="IPR051221">
    <property type="entry name" value="LDLR-related"/>
</dbReference>
<feature type="domain" description="EGF-like" evidence="17">
    <location>
        <begin position="1449"/>
        <end position="1483"/>
    </location>
</feature>
<evidence type="ECO:0000256" key="7">
    <source>
        <dbReference type="ARBA" id="ARBA00022989"/>
    </source>
</evidence>
<dbReference type="InterPro" id="IPR023415">
    <property type="entry name" value="LDLR_class-A_CS"/>
</dbReference>
<dbReference type="PROSITE" id="PS51257">
    <property type="entry name" value="PROKAR_LIPOPROTEIN"/>
    <property type="match status" value="1"/>
</dbReference>
<evidence type="ECO:0000256" key="5">
    <source>
        <dbReference type="ARBA" id="ARBA00022729"/>
    </source>
</evidence>
<evidence type="ECO:0000256" key="1">
    <source>
        <dbReference type="ARBA" id="ARBA00004479"/>
    </source>
</evidence>
<feature type="disulfide bond" evidence="13">
    <location>
        <begin position="919"/>
        <end position="937"/>
    </location>
</feature>
<keyword evidence="18" id="KW-1185">Reference proteome</keyword>
<dbReference type="InterPro" id="IPR011042">
    <property type="entry name" value="6-blade_b-propeller_TolB-like"/>
</dbReference>
<keyword evidence="3" id="KW-0254">Endocytosis</keyword>
<comment type="caution">
    <text evidence="12">Lacks conserved residue(s) required for the propagation of feature annotation.</text>
</comment>
<dbReference type="Proteomes" id="UP001165740">
    <property type="component" value="Chromosome 9"/>
</dbReference>
<feature type="repeat" description="LDL-receptor class B" evidence="14">
    <location>
        <begin position="428"/>
        <end position="470"/>
    </location>
</feature>
<dbReference type="SMART" id="SM00135">
    <property type="entry name" value="LY"/>
    <property type="match status" value="12"/>
</dbReference>
<accession>A0A9W3BBK4</accession>
<evidence type="ECO:0000256" key="8">
    <source>
        <dbReference type="ARBA" id="ARBA00023136"/>
    </source>
</evidence>
<dbReference type="SUPFAM" id="SSF63825">
    <property type="entry name" value="YWTD domain"/>
    <property type="match status" value="3"/>
</dbReference>
<dbReference type="GO" id="GO:0005886">
    <property type="term" value="C:plasma membrane"/>
    <property type="evidence" value="ECO:0007669"/>
    <property type="project" value="TreeGrafter"/>
</dbReference>
<keyword evidence="9 12" id="KW-1015">Disulfide bond</keyword>
<evidence type="ECO:0000256" key="2">
    <source>
        <dbReference type="ARBA" id="ARBA00022536"/>
    </source>
</evidence>
<feature type="disulfide bond" evidence="13">
    <location>
        <begin position="1038"/>
        <end position="1056"/>
    </location>
</feature>
<evidence type="ECO:0000256" key="10">
    <source>
        <dbReference type="ARBA" id="ARBA00023170"/>
    </source>
</evidence>
<dbReference type="PROSITE" id="PS50026">
    <property type="entry name" value="EGF_3"/>
    <property type="match status" value="1"/>
</dbReference>
<evidence type="ECO:0000256" key="6">
    <source>
        <dbReference type="ARBA" id="ARBA00022737"/>
    </source>
</evidence>
<evidence type="ECO:0000313" key="19">
    <source>
        <dbReference type="RefSeq" id="XP_055896833.1"/>
    </source>
</evidence>
<dbReference type="Pfam" id="PF00057">
    <property type="entry name" value="Ldl_recept_a"/>
    <property type="match status" value="5"/>
</dbReference>
<dbReference type="InterPro" id="IPR000742">
    <property type="entry name" value="EGF"/>
</dbReference>
<feature type="transmembrane region" description="Helical" evidence="15">
    <location>
        <begin position="1498"/>
        <end position="1522"/>
    </location>
</feature>
<dbReference type="FunFam" id="2.10.25.10:FF:000009">
    <property type="entry name" value="Low-density lipoprotein receptor isoform 1"/>
    <property type="match status" value="1"/>
</dbReference>
<feature type="disulfide bond" evidence="13">
    <location>
        <begin position="972"/>
        <end position="987"/>
    </location>
</feature>
<evidence type="ECO:0000256" key="16">
    <source>
        <dbReference type="SAM" id="SignalP"/>
    </source>
</evidence>
<keyword evidence="2 12" id="KW-0245">EGF-like domain</keyword>
<dbReference type="SMART" id="SM00179">
    <property type="entry name" value="EGF_CA"/>
    <property type="match status" value="3"/>
</dbReference>
<keyword evidence="4 15" id="KW-0812">Transmembrane</keyword>
<proteinExistence type="predicted"/>
<dbReference type="InterPro" id="IPR002172">
    <property type="entry name" value="LDrepeatLR_classA_rpt"/>
</dbReference>
<reference evidence="19" key="1">
    <citation type="submission" date="2025-08" db="UniProtKB">
        <authorList>
            <consortium name="RefSeq"/>
        </authorList>
    </citation>
    <scope>IDENTIFICATION</scope>
</reference>
<keyword evidence="7 15" id="KW-1133">Transmembrane helix</keyword>
<dbReference type="SMART" id="SM00181">
    <property type="entry name" value="EGF"/>
    <property type="match status" value="8"/>
</dbReference>
<feature type="repeat" description="LDL-receptor class B" evidence="14">
    <location>
        <begin position="649"/>
        <end position="691"/>
    </location>
</feature>
<feature type="disulfide bond" evidence="13">
    <location>
        <begin position="875"/>
        <end position="893"/>
    </location>
</feature>
<dbReference type="FunFam" id="2.120.10.30:FF:000241">
    <property type="entry name" value="Low-density lipoprotein receptor-related protein 6"/>
    <property type="match status" value="1"/>
</dbReference>
<dbReference type="InterPro" id="IPR001881">
    <property type="entry name" value="EGF-like_Ca-bd_dom"/>
</dbReference>
<dbReference type="PROSITE" id="PS51120">
    <property type="entry name" value="LDLRB"/>
    <property type="match status" value="2"/>
</dbReference>
<keyword evidence="5 16" id="KW-0732">Signal</keyword>
<dbReference type="SUPFAM" id="SSF57424">
    <property type="entry name" value="LDL receptor-like module"/>
    <property type="match status" value="6"/>
</dbReference>
<name>A0A9W3BBK4_BIOGL</name>
<dbReference type="GO" id="GO:0006897">
    <property type="term" value="P:endocytosis"/>
    <property type="evidence" value="ECO:0007669"/>
    <property type="project" value="UniProtKB-KW"/>
</dbReference>
<dbReference type="SUPFAM" id="SSF57196">
    <property type="entry name" value="EGF/Laminin"/>
    <property type="match status" value="5"/>
</dbReference>
<evidence type="ECO:0000256" key="13">
    <source>
        <dbReference type="PROSITE-ProRule" id="PRU00124"/>
    </source>
</evidence>
<feature type="disulfide bond" evidence="13">
    <location>
        <begin position="912"/>
        <end position="924"/>
    </location>
</feature>
<dbReference type="RefSeq" id="XP_055896833.1">
    <property type="nucleotide sequence ID" value="XM_056040858.1"/>
</dbReference>
<gene>
    <name evidence="19" type="primary">LOC106073365</name>
</gene>
<dbReference type="InterPro" id="IPR018097">
    <property type="entry name" value="EGF_Ca-bd_CS"/>
</dbReference>
<dbReference type="PROSITE" id="PS01187">
    <property type="entry name" value="EGF_CA"/>
    <property type="match status" value="1"/>
</dbReference>
<feature type="disulfide bond" evidence="13">
    <location>
        <begin position="960"/>
        <end position="978"/>
    </location>
</feature>
<dbReference type="GeneID" id="106073365"/>
<dbReference type="SMART" id="SM00192">
    <property type="entry name" value="LDLa"/>
    <property type="match status" value="8"/>
</dbReference>
<feature type="disulfide bond" evidence="13">
    <location>
        <begin position="868"/>
        <end position="880"/>
    </location>
</feature>
<feature type="disulfide bond" evidence="13">
    <location>
        <begin position="1012"/>
        <end position="1027"/>
    </location>
</feature>
<dbReference type="InterPro" id="IPR049883">
    <property type="entry name" value="NOTCH1_EGF-like"/>
</dbReference>
<keyword evidence="11" id="KW-0325">Glycoprotein</keyword>
<evidence type="ECO:0000256" key="14">
    <source>
        <dbReference type="PROSITE-ProRule" id="PRU00461"/>
    </source>
</evidence>
<dbReference type="InterPro" id="IPR036055">
    <property type="entry name" value="LDL_receptor-like_sf"/>
</dbReference>
<dbReference type="Gene3D" id="4.10.400.10">
    <property type="entry name" value="Low-density Lipoprotein Receptor"/>
    <property type="match status" value="6"/>
</dbReference>
<dbReference type="OMA" id="ECLTMAH"/>
<dbReference type="Gene3D" id="2.120.10.30">
    <property type="entry name" value="TolB, C-terminal domain"/>
    <property type="match status" value="3"/>
</dbReference>
<dbReference type="PANTHER" id="PTHR22722">
    <property type="entry name" value="LOW-DENSITY LIPOPROTEIN RECEPTOR-RELATED PROTEIN 2-RELATED"/>
    <property type="match status" value="1"/>
</dbReference>
<feature type="disulfide bond" evidence="13">
    <location>
        <begin position="106"/>
        <end position="121"/>
    </location>
</feature>
<dbReference type="Pfam" id="PF07645">
    <property type="entry name" value="EGF_CA"/>
    <property type="match status" value="1"/>
</dbReference>
<evidence type="ECO:0000259" key="17">
    <source>
        <dbReference type="PROSITE" id="PS50026"/>
    </source>
</evidence>
<evidence type="ECO:0000256" key="3">
    <source>
        <dbReference type="ARBA" id="ARBA00022583"/>
    </source>
</evidence>
<dbReference type="PROSITE" id="PS50068">
    <property type="entry name" value="LDLRA_2"/>
    <property type="match status" value="8"/>
</dbReference>
<evidence type="ECO:0000313" key="18">
    <source>
        <dbReference type="Proteomes" id="UP001165740"/>
    </source>
</evidence>